<dbReference type="Pfam" id="PF09310">
    <property type="entry name" value="PD-C2-AF1"/>
    <property type="match status" value="1"/>
</dbReference>
<dbReference type="PANTHER" id="PTHR15363:SF3">
    <property type="entry name" value="POU DOMAIN CLASS 2-ASSOCIATING FACTOR 1"/>
    <property type="match status" value="1"/>
</dbReference>
<dbReference type="EMBL" id="JAROKS010000025">
    <property type="protein sequence ID" value="KAK1786374.1"/>
    <property type="molecule type" value="Genomic_DNA"/>
</dbReference>
<reference evidence="6" key="1">
    <citation type="submission" date="2023-03" db="EMBL/GenBank/DDBJ databases">
        <title>Electrophorus voltai genome.</title>
        <authorList>
            <person name="Bian C."/>
        </authorList>
    </citation>
    <scope>NUCLEOTIDE SEQUENCE</scope>
    <source>
        <strain evidence="6">CB-2022</strain>
        <tissue evidence="6">Muscle</tissue>
    </source>
</reference>
<evidence type="ECO:0000256" key="3">
    <source>
        <dbReference type="ARBA" id="ARBA00023163"/>
    </source>
</evidence>
<protein>
    <recommendedName>
        <fullName evidence="5">OCA domain-containing protein</fullName>
    </recommendedName>
</protein>
<keyword evidence="7" id="KW-1185">Reference proteome</keyword>
<keyword evidence="3" id="KW-0804">Transcription</keyword>
<organism evidence="6 7">
    <name type="scientific">Electrophorus voltai</name>
    <dbReference type="NCBI Taxonomy" id="2609070"/>
    <lineage>
        <taxon>Eukaryota</taxon>
        <taxon>Metazoa</taxon>
        <taxon>Chordata</taxon>
        <taxon>Craniata</taxon>
        <taxon>Vertebrata</taxon>
        <taxon>Euteleostomi</taxon>
        <taxon>Actinopterygii</taxon>
        <taxon>Neopterygii</taxon>
        <taxon>Teleostei</taxon>
        <taxon>Ostariophysi</taxon>
        <taxon>Gymnotiformes</taxon>
        <taxon>Gymnotoidei</taxon>
        <taxon>Gymnotidae</taxon>
        <taxon>Electrophorus</taxon>
    </lineage>
</organism>
<evidence type="ECO:0000313" key="6">
    <source>
        <dbReference type="EMBL" id="KAK1786374.1"/>
    </source>
</evidence>
<keyword evidence="2" id="KW-0010">Activator</keyword>
<evidence type="ECO:0000256" key="1">
    <source>
        <dbReference type="ARBA" id="ARBA00023015"/>
    </source>
</evidence>
<proteinExistence type="predicted"/>
<keyword evidence="1" id="KW-0805">Transcription regulation</keyword>
<sequence>QSVQSVFISVVAVCVSIALSEQSASKPYQGVRVKDPVKELLRRKRGNTAKTAPPTAVVVPNNTLPSYAHVGSTGFPGTSPSGPSESPLEVGALCPGWVAQPSSSVSLPPLGHWAPTEYLHHHEPTVPGLSPLTTDMYVQPVCSSYTVVGAPSVFTLTPTPLFTNLGTISPPGTAMPQVDIPDSSLTYIPWAQPLPTLSAPGLQRGPCPQALPLPQLMPIPLPMSMHAPVPGPQQEEPSPAAEGSLALEKLLEEEEGKGDYVCSASLFTQDI</sequence>
<dbReference type="GO" id="GO:0090575">
    <property type="term" value="C:RNA polymerase II transcription regulator complex"/>
    <property type="evidence" value="ECO:0007669"/>
    <property type="project" value="TreeGrafter"/>
</dbReference>
<evidence type="ECO:0000313" key="7">
    <source>
        <dbReference type="Proteomes" id="UP001239994"/>
    </source>
</evidence>
<evidence type="ECO:0000256" key="4">
    <source>
        <dbReference type="SAM" id="SignalP"/>
    </source>
</evidence>
<feature type="domain" description="OCA" evidence="5">
    <location>
        <begin position="25"/>
        <end position="47"/>
    </location>
</feature>
<dbReference type="Proteomes" id="UP001239994">
    <property type="component" value="Unassembled WGS sequence"/>
</dbReference>
<dbReference type="GO" id="GO:0045944">
    <property type="term" value="P:positive regulation of transcription by RNA polymerase II"/>
    <property type="evidence" value="ECO:0007669"/>
    <property type="project" value="TreeGrafter"/>
</dbReference>
<accession>A0AAD8YTZ4</accession>
<dbReference type="PANTHER" id="PTHR15363">
    <property type="entry name" value="POU DOMAIN CLASS 2-ASSOCIATING FACTOR 1"/>
    <property type="match status" value="1"/>
</dbReference>
<name>A0AAD8YTZ4_9TELE</name>
<dbReference type="GO" id="GO:0003713">
    <property type="term" value="F:transcription coactivator activity"/>
    <property type="evidence" value="ECO:0007669"/>
    <property type="project" value="TreeGrafter"/>
</dbReference>
<dbReference type="InterPro" id="IPR047571">
    <property type="entry name" value="OCA"/>
</dbReference>
<dbReference type="PROSITE" id="PS52003">
    <property type="entry name" value="OCA"/>
    <property type="match status" value="1"/>
</dbReference>
<evidence type="ECO:0000259" key="5">
    <source>
        <dbReference type="PROSITE" id="PS52003"/>
    </source>
</evidence>
<dbReference type="InterPro" id="IPR015389">
    <property type="entry name" value="PD-C2-AF1"/>
</dbReference>
<gene>
    <name evidence="6" type="ORF">P4O66_017604</name>
</gene>
<keyword evidence="4" id="KW-0732">Signal</keyword>
<dbReference type="GO" id="GO:0003677">
    <property type="term" value="F:DNA binding"/>
    <property type="evidence" value="ECO:0007669"/>
    <property type="project" value="InterPro"/>
</dbReference>
<feature type="signal peptide" evidence="4">
    <location>
        <begin position="1"/>
        <end position="20"/>
    </location>
</feature>
<comment type="caution">
    <text evidence="6">The sequence shown here is derived from an EMBL/GenBank/DDBJ whole genome shotgun (WGS) entry which is preliminary data.</text>
</comment>
<dbReference type="AlphaFoldDB" id="A0AAD8YTZ4"/>
<dbReference type="GO" id="GO:0070974">
    <property type="term" value="F:POU domain binding"/>
    <property type="evidence" value="ECO:0007669"/>
    <property type="project" value="InterPro"/>
</dbReference>
<feature type="chain" id="PRO_5041983468" description="OCA domain-containing protein" evidence="4">
    <location>
        <begin position="21"/>
        <end position="271"/>
    </location>
</feature>
<evidence type="ECO:0000256" key="2">
    <source>
        <dbReference type="ARBA" id="ARBA00023159"/>
    </source>
</evidence>
<feature type="non-terminal residue" evidence="6">
    <location>
        <position position="271"/>
    </location>
</feature>